<keyword evidence="2 3" id="KW-0732">Signal</keyword>
<feature type="domain" description="Leucine-binding protein" evidence="4">
    <location>
        <begin position="25"/>
        <end position="365"/>
    </location>
</feature>
<accession>A0A366HLJ0</accession>
<evidence type="ECO:0000256" key="1">
    <source>
        <dbReference type="ARBA" id="ARBA00010062"/>
    </source>
</evidence>
<dbReference type="InterPro" id="IPR028081">
    <property type="entry name" value="Leu-bd"/>
</dbReference>
<organism evidence="5 6">
    <name type="scientific">Eoetvoesiella caeni</name>
    <dbReference type="NCBI Taxonomy" id="645616"/>
    <lineage>
        <taxon>Bacteria</taxon>
        <taxon>Pseudomonadati</taxon>
        <taxon>Pseudomonadota</taxon>
        <taxon>Betaproteobacteria</taxon>
        <taxon>Burkholderiales</taxon>
        <taxon>Alcaligenaceae</taxon>
        <taxon>Eoetvoesiella</taxon>
    </lineage>
</organism>
<dbReference type="RefSeq" id="WP_113931473.1">
    <property type="nucleotide sequence ID" value="NZ_JACCEU010000001.1"/>
</dbReference>
<gene>
    <name evidence="5" type="ORF">DFR37_101300</name>
</gene>
<dbReference type="InterPro" id="IPR051010">
    <property type="entry name" value="BCAA_transport"/>
</dbReference>
<dbReference type="Proteomes" id="UP000253628">
    <property type="component" value="Unassembled WGS sequence"/>
</dbReference>
<dbReference type="CDD" id="cd20013">
    <property type="entry name" value="PBP1_RPA0985_benzoate-like"/>
    <property type="match status" value="1"/>
</dbReference>
<reference evidence="5 6" key="1">
    <citation type="submission" date="2018-06" db="EMBL/GenBank/DDBJ databases">
        <title>Genomic Encyclopedia of Type Strains, Phase IV (KMG-IV): sequencing the most valuable type-strain genomes for metagenomic binning, comparative biology and taxonomic classification.</title>
        <authorList>
            <person name="Goeker M."/>
        </authorList>
    </citation>
    <scope>NUCLEOTIDE SEQUENCE [LARGE SCALE GENOMIC DNA]</scope>
    <source>
        <strain evidence="5 6">DSM 25520</strain>
    </source>
</reference>
<dbReference type="AlphaFoldDB" id="A0A366HLJ0"/>
<dbReference type="OrthoDB" id="8887944at2"/>
<dbReference type="SUPFAM" id="SSF53822">
    <property type="entry name" value="Periplasmic binding protein-like I"/>
    <property type="match status" value="1"/>
</dbReference>
<evidence type="ECO:0000259" key="4">
    <source>
        <dbReference type="Pfam" id="PF13458"/>
    </source>
</evidence>
<dbReference type="Pfam" id="PF13458">
    <property type="entry name" value="Peripla_BP_6"/>
    <property type="match status" value="1"/>
</dbReference>
<dbReference type="EMBL" id="QNRQ01000001">
    <property type="protein sequence ID" value="RBP43172.1"/>
    <property type="molecule type" value="Genomic_DNA"/>
</dbReference>
<evidence type="ECO:0000256" key="3">
    <source>
        <dbReference type="SAM" id="SignalP"/>
    </source>
</evidence>
<keyword evidence="6" id="KW-1185">Reference proteome</keyword>
<sequence length="389" mass="41777">MNITRTLAALSLGLAAASISQAAEPLRIGLVLPMSGPFSSYGQNIENGVKLYLQEHGDTFAGRKVQVILKDDTGAAPEVSRRAAQELIVRDKVDILAGFAMTPGALAVAPVATEGKVPMIVMNAGTSSLPGKSPYIVRTSAAVPQYTVPLGPWAVKNGLKKVFTVVADFGPGHDAERYFTQSFTEAGGQIAGAVRVPLKNPDFGPFLQRIKDAKPDALFLFLPTGEQPVAFFKGFNERDLGKAGIKVIATGDLTAEDSIDAMGDHVLGVVTAHQYSEAHDSPENKAFTQAYYKAYPNQRPNFMAVAGYDGMHLINAALEKTKGDASAAKFMSAVRGMSFVSARGPITIDPETRDINQTIYIRKVERVAGKLQNVEFDDSLKDYKNPIKE</sequence>
<feature type="signal peptide" evidence="3">
    <location>
        <begin position="1"/>
        <end position="22"/>
    </location>
</feature>
<feature type="chain" id="PRO_5016561718" evidence="3">
    <location>
        <begin position="23"/>
        <end position="389"/>
    </location>
</feature>
<evidence type="ECO:0000313" key="6">
    <source>
        <dbReference type="Proteomes" id="UP000253628"/>
    </source>
</evidence>
<proteinExistence type="inferred from homology"/>
<dbReference type="PANTHER" id="PTHR30483:SF6">
    <property type="entry name" value="PERIPLASMIC BINDING PROTEIN OF ABC TRANSPORTER FOR NATURAL AMINO ACIDS"/>
    <property type="match status" value="1"/>
</dbReference>
<evidence type="ECO:0000313" key="5">
    <source>
        <dbReference type="EMBL" id="RBP43172.1"/>
    </source>
</evidence>
<name>A0A366HLJ0_9BURK</name>
<dbReference type="InterPro" id="IPR028082">
    <property type="entry name" value="Peripla_BP_I"/>
</dbReference>
<comment type="caution">
    <text evidence="5">The sequence shown here is derived from an EMBL/GenBank/DDBJ whole genome shotgun (WGS) entry which is preliminary data.</text>
</comment>
<comment type="similarity">
    <text evidence="1">Belongs to the leucine-binding protein family.</text>
</comment>
<evidence type="ECO:0000256" key="2">
    <source>
        <dbReference type="ARBA" id="ARBA00022729"/>
    </source>
</evidence>
<protein>
    <submittedName>
        <fullName evidence="5">Branched-chain amino acid transport system substrate-binding protein</fullName>
    </submittedName>
</protein>
<dbReference type="PANTHER" id="PTHR30483">
    <property type="entry name" value="LEUCINE-SPECIFIC-BINDING PROTEIN"/>
    <property type="match status" value="1"/>
</dbReference>
<dbReference type="Gene3D" id="3.40.50.2300">
    <property type="match status" value="2"/>
</dbReference>